<feature type="coiled-coil region" evidence="6">
    <location>
        <begin position="204"/>
        <end position="231"/>
    </location>
</feature>
<dbReference type="STRING" id="1666911.HLUCCA11_20080"/>
<evidence type="ECO:0000256" key="7">
    <source>
        <dbReference type="SAM" id="MobiDB-lite"/>
    </source>
</evidence>
<comment type="caution">
    <text evidence="10">The sequence shown here is derived from an EMBL/GenBank/DDBJ whole genome shotgun (WGS) entry which is preliminary data.</text>
</comment>
<keyword evidence="4" id="KW-1133">Transmembrane helix</keyword>
<dbReference type="PRINTS" id="PR01490">
    <property type="entry name" value="RTXTOXIND"/>
</dbReference>
<evidence type="ECO:0000259" key="8">
    <source>
        <dbReference type="Pfam" id="PF25917"/>
    </source>
</evidence>
<dbReference type="Pfam" id="PF26002">
    <property type="entry name" value="Beta-barrel_AprE"/>
    <property type="match status" value="1"/>
</dbReference>
<feature type="compositionally biased region" description="Basic and acidic residues" evidence="7">
    <location>
        <begin position="20"/>
        <end position="30"/>
    </location>
</feature>
<gene>
    <name evidence="10" type="ORF">HLUCCA11_20080</name>
</gene>
<feature type="coiled-coil region" evidence="6">
    <location>
        <begin position="345"/>
        <end position="386"/>
    </location>
</feature>
<dbReference type="Proteomes" id="UP000050465">
    <property type="component" value="Unassembled WGS sequence"/>
</dbReference>
<dbReference type="EMBL" id="LJZR01000042">
    <property type="protein sequence ID" value="KPQ32937.1"/>
    <property type="molecule type" value="Genomic_DNA"/>
</dbReference>
<feature type="region of interest" description="Disordered" evidence="7">
    <location>
        <begin position="79"/>
        <end position="102"/>
    </location>
</feature>
<dbReference type="PANTHER" id="PTHR30386">
    <property type="entry name" value="MEMBRANE FUSION SUBUNIT OF EMRAB-TOLC MULTIDRUG EFFLUX PUMP"/>
    <property type="match status" value="1"/>
</dbReference>
<evidence type="ECO:0000256" key="6">
    <source>
        <dbReference type="SAM" id="Coils"/>
    </source>
</evidence>
<comment type="similarity">
    <text evidence="2">Belongs to the membrane fusion protein (MFP) (TC 8.A.1) family.</text>
</comment>
<name>A0A0P7ZE59_9CYAN</name>
<dbReference type="Gene3D" id="2.40.30.170">
    <property type="match status" value="1"/>
</dbReference>
<feature type="domain" description="AprE-like beta-barrel" evidence="9">
    <location>
        <begin position="423"/>
        <end position="472"/>
    </location>
</feature>
<proteinExistence type="inferred from homology"/>
<dbReference type="InterPro" id="IPR058625">
    <property type="entry name" value="MdtA-like_BSH"/>
</dbReference>
<dbReference type="InterPro" id="IPR058982">
    <property type="entry name" value="Beta-barrel_AprE"/>
</dbReference>
<feature type="region of interest" description="Disordered" evidence="7">
    <location>
        <begin position="1"/>
        <end position="32"/>
    </location>
</feature>
<evidence type="ECO:0000313" key="10">
    <source>
        <dbReference type="EMBL" id="KPQ32937.1"/>
    </source>
</evidence>
<organism evidence="10 11">
    <name type="scientific">Phormidesmis priestleyi Ana</name>
    <dbReference type="NCBI Taxonomy" id="1666911"/>
    <lineage>
        <taxon>Bacteria</taxon>
        <taxon>Bacillati</taxon>
        <taxon>Cyanobacteriota</taxon>
        <taxon>Cyanophyceae</taxon>
        <taxon>Leptolyngbyales</taxon>
        <taxon>Leptolyngbyaceae</taxon>
        <taxon>Phormidesmis</taxon>
    </lineage>
</organism>
<evidence type="ECO:0000256" key="3">
    <source>
        <dbReference type="ARBA" id="ARBA00022692"/>
    </source>
</evidence>
<dbReference type="Gene3D" id="2.40.50.100">
    <property type="match status" value="1"/>
</dbReference>
<dbReference type="Pfam" id="PF25917">
    <property type="entry name" value="BSH_RND"/>
    <property type="match status" value="1"/>
</dbReference>
<dbReference type="AlphaFoldDB" id="A0A0P7ZE59"/>
<keyword evidence="3" id="KW-0812">Transmembrane</keyword>
<feature type="domain" description="Multidrug resistance protein MdtA-like barrel-sandwich hybrid" evidence="8">
    <location>
        <begin position="168"/>
        <end position="414"/>
    </location>
</feature>
<keyword evidence="5" id="KW-0472">Membrane</keyword>
<protein>
    <submittedName>
        <fullName evidence="10">HlyD family secretion protein</fullName>
    </submittedName>
</protein>
<evidence type="ECO:0000256" key="2">
    <source>
        <dbReference type="ARBA" id="ARBA00009477"/>
    </source>
</evidence>
<accession>A0A0P7ZE59</accession>
<dbReference type="PANTHER" id="PTHR30386:SF26">
    <property type="entry name" value="TRANSPORT PROTEIN COMB"/>
    <property type="match status" value="1"/>
</dbReference>
<keyword evidence="6" id="KW-0175">Coiled coil</keyword>
<comment type="subcellular location">
    <subcellularLocation>
        <location evidence="1">Membrane</location>
        <topology evidence="1">Single-pass membrane protein</topology>
    </subcellularLocation>
</comment>
<dbReference type="SUPFAM" id="SSF111369">
    <property type="entry name" value="HlyD-like secretion proteins"/>
    <property type="match status" value="1"/>
</dbReference>
<evidence type="ECO:0000256" key="4">
    <source>
        <dbReference type="ARBA" id="ARBA00022989"/>
    </source>
</evidence>
<dbReference type="GO" id="GO:0016020">
    <property type="term" value="C:membrane"/>
    <property type="evidence" value="ECO:0007669"/>
    <property type="project" value="UniProtKB-SubCell"/>
</dbReference>
<reference evidence="10 11" key="1">
    <citation type="submission" date="2015-09" db="EMBL/GenBank/DDBJ databases">
        <title>Identification and resolution of microdiversity through metagenomic sequencing of parallel consortia.</title>
        <authorList>
            <person name="Nelson W.C."/>
            <person name="Romine M.F."/>
            <person name="Lindemann S.R."/>
        </authorList>
    </citation>
    <scope>NUCLEOTIDE SEQUENCE [LARGE SCALE GENOMIC DNA]</scope>
    <source>
        <strain evidence="10">Ana</strain>
    </source>
</reference>
<evidence type="ECO:0000256" key="1">
    <source>
        <dbReference type="ARBA" id="ARBA00004167"/>
    </source>
</evidence>
<evidence type="ECO:0000259" key="9">
    <source>
        <dbReference type="Pfam" id="PF26002"/>
    </source>
</evidence>
<evidence type="ECO:0000313" key="11">
    <source>
        <dbReference type="Proteomes" id="UP000050465"/>
    </source>
</evidence>
<sequence length="538" mass="58661">MTPPSPSNPFDNLGYPVNDYSDKPGLKPELKPVQPLEIDGSRFNHLEAEPLVSNPLDRGVPTAVRVRLSQAHLSPLQAAQYQSSGLPPSQAQSRQSSLPSVETANAEGLAPIDVVEFLPSLSRWITLGSWFFVSAVAMGAIATNFITYRTTVKTTAIVRPSGEARLVQVKTSGPITAIHVAENEQVEKGQVLAQIDDSRLRTQLTQLEGSISQGNRQLMQLRAQITALDQQVDAEVLKVKGLLDGSYAELAQSTRTYQDRQIVSSAEVDEALTELTLARQEVASYRQLVDSGAVSRLQLAEREASLARAQARLTRLQTGLNPTSAEVDAAEARIVQERSRGIALLAQLQQSREQILQQEVELKSQIERDRKELNQITAEIEATLIRAPASGTLYEVKLRNIGQMFNSGETIAQIIPDEAPLALKAVIPADQINKVEIGQPTQMRVSACPFSQFGTLAGTVTEISPDAVLAEPSDSTSTASITQNTGYVVIIEPSVQYLANGQNTCLLKPGNQGLLTIISKQETVKDFLWRKVRLQNDF</sequence>
<evidence type="ECO:0000256" key="5">
    <source>
        <dbReference type="ARBA" id="ARBA00023136"/>
    </source>
</evidence>
<dbReference type="InterPro" id="IPR050739">
    <property type="entry name" value="MFP"/>
</dbReference>